<gene>
    <name evidence="2" type="ORF">DNK44_14620</name>
</gene>
<dbReference type="AlphaFoldDB" id="A0A4Q9R0E3"/>
<evidence type="ECO:0000313" key="2">
    <source>
        <dbReference type="EMBL" id="TBU90890.1"/>
    </source>
</evidence>
<name>A0A4Q9R0E3_9GAMM</name>
<sequence length="210" mass="22776">MANKYALIDLENIQPASLQKLKKEGYRLKVFVGPTQSKINIGLVEEVHGFGQDAEYIRIQNSGKNALDFHIAFYMGQLSMAEPGCQFLVISKDTGYDPLLSHLRSKGIHATRSGAVASKACSPPLTKAAAPTSKQPSQMPMAERMQVAIHHFNKAGKAKPGKLKTLANALASVFQKKLSDQAITDLINALIKQGVVIDNQGAITYKLSSK</sequence>
<organism evidence="2 3">
    <name type="scientific">Phytopseudomonas dryadis</name>
    <dbReference type="NCBI Taxonomy" id="2487520"/>
    <lineage>
        <taxon>Bacteria</taxon>
        <taxon>Pseudomonadati</taxon>
        <taxon>Pseudomonadota</taxon>
        <taxon>Gammaproteobacteria</taxon>
        <taxon>Pseudomonadales</taxon>
        <taxon>Pseudomonadaceae</taxon>
        <taxon>Phytopseudomonas</taxon>
    </lineage>
</organism>
<protein>
    <recommendedName>
        <fullName evidence="1">PIN-like domain-containing protein</fullName>
    </recommendedName>
</protein>
<dbReference type="Pfam" id="PF18475">
    <property type="entry name" value="PIN7"/>
    <property type="match status" value="1"/>
</dbReference>
<dbReference type="Proteomes" id="UP000293172">
    <property type="component" value="Unassembled WGS sequence"/>
</dbReference>
<comment type="caution">
    <text evidence="2">The sequence shown here is derived from an EMBL/GenBank/DDBJ whole genome shotgun (WGS) entry which is preliminary data.</text>
</comment>
<reference evidence="2 3" key="1">
    <citation type="submission" date="2018-06" db="EMBL/GenBank/DDBJ databases">
        <title>Three novel Pseudomonas species isolated from symptomatic oak.</title>
        <authorList>
            <person name="Bueno-Gonzalez V."/>
            <person name="Brady C."/>
        </authorList>
    </citation>
    <scope>NUCLEOTIDE SEQUENCE [LARGE SCALE GENOMIC DNA]</scope>
    <source>
        <strain evidence="2 3">P6B</strain>
    </source>
</reference>
<accession>A0A4Q9R0E3</accession>
<evidence type="ECO:0000259" key="1">
    <source>
        <dbReference type="Pfam" id="PF18475"/>
    </source>
</evidence>
<evidence type="ECO:0000313" key="3">
    <source>
        <dbReference type="Proteomes" id="UP000293172"/>
    </source>
</evidence>
<dbReference type="EMBL" id="QJUL01000020">
    <property type="protein sequence ID" value="TBU90890.1"/>
    <property type="molecule type" value="Genomic_DNA"/>
</dbReference>
<feature type="domain" description="PIN-like" evidence="1">
    <location>
        <begin position="7"/>
        <end position="107"/>
    </location>
</feature>
<dbReference type="RefSeq" id="WP_131198343.1">
    <property type="nucleotide sequence ID" value="NZ_QJUL01000020.1"/>
</dbReference>
<dbReference type="InterPro" id="IPR041494">
    <property type="entry name" value="PIN7"/>
</dbReference>
<dbReference type="OrthoDB" id="9791898at2"/>
<proteinExistence type="predicted"/>